<feature type="transmembrane region" description="Helical" evidence="1">
    <location>
        <begin position="192"/>
        <end position="217"/>
    </location>
</feature>
<keyword evidence="1" id="KW-0472">Membrane</keyword>
<keyword evidence="1" id="KW-1133">Transmembrane helix</keyword>
<feature type="transmembrane region" description="Helical" evidence="1">
    <location>
        <begin position="87"/>
        <end position="111"/>
    </location>
</feature>
<evidence type="ECO:0000313" key="2">
    <source>
        <dbReference type="EMBL" id="MEJ8281391.1"/>
    </source>
</evidence>
<gene>
    <name evidence="2" type="ORF">WJX68_20820</name>
</gene>
<protein>
    <recommendedName>
        <fullName evidence="4">Tryptophan-rich sensory protein</fullName>
    </recommendedName>
</protein>
<dbReference type="EMBL" id="JBBJUP010000019">
    <property type="protein sequence ID" value="MEJ8281391.1"/>
    <property type="molecule type" value="Genomic_DNA"/>
</dbReference>
<name>A0ABU8TCW2_9PSEU</name>
<organism evidence="2 3">
    <name type="scientific">Pseudonocardia spirodelae</name>
    <dbReference type="NCBI Taxonomy" id="3133431"/>
    <lineage>
        <taxon>Bacteria</taxon>
        <taxon>Bacillati</taxon>
        <taxon>Actinomycetota</taxon>
        <taxon>Actinomycetes</taxon>
        <taxon>Pseudonocardiales</taxon>
        <taxon>Pseudonocardiaceae</taxon>
        <taxon>Pseudonocardia</taxon>
    </lineage>
</organism>
<sequence>MTSTTAPARTVRHGMPWWTFGIANVAVVAILGTLSWWLLVDPAWSPFGAYPQPYTAMLFWTIISTVWLAFTFGWTGPAGLPQPLRGLAAIATSVVIGVGITLLLAGVYGSVDPTFAASRPEGTGFTAGNLVVLFAFFFYVTAAVNWEQWPWAGLPQPLRGLGELALPAIPTVALYALLVLPNLAVWGDPATAVFSIATLIGWVYSVIVAVVVTGVLLDNRPWSSIRSPGLRVAVSLVGNIVIGTGIYYLNLGTALLLLGRTTPARSGPA</sequence>
<feature type="transmembrane region" description="Helical" evidence="1">
    <location>
        <begin position="123"/>
        <end position="144"/>
    </location>
</feature>
<keyword evidence="3" id="KW-1185">Reference proteome</keyword>
<evidence type="ECO:0000313" key="3">
    <source>
        <dbReference type="Proteomes" id="UP001364211"/>
    </source>
</evidence>
<keyword evidence="1" id="KW-0812">Transmembrane</keyword>
<proteinExistence type="predicted"/>
<accession>A0ABU8TCW2</accession>
<comment type="caution">
    <text evidence="2">The sequence shown here is derived from an EMBL/GenBank/DDBJ whole genome shotgun (WGS) entry which is preliminary data.</text>
</comment>
<feature type="transmembrane region" description="Helical" evidence="1">
    <location>
        <begin position="164"/>
        <end position="186"/>
    </location>
</feature>
<evidence type="ECO:0000256" key="1">
    <source>
        <dbReference type="SAM" id="Phobius"/>
    </source>
</evidence>
<dbReference type="RefSeq" id="WP_340293625.1">
    <property type="nucleotide sequence ID" value="NZ_JBBJUP010000019.1"/>
</dbReference>
<dbReference type="Proteomes" id="UP001364211">
    <property type="component" value="Unassembled WGS sequence"/>
</dbReference>
<feature type="transmembrane region" description="Helical" evidence="1">
    <location>
        <begin position="229"/>
        <end position="249"/>
    </location>
</feature>
<evidence type="ECO:0008006" key="4">
    <source>
        <dbReference type="Google" id="ProtNLM"/>
    </source>
</evidence>
<feature type="transmembrane region" description="Helical" evidence="1">
    <location>
        <begin position="17"/>
        <end position="37"/>
    </location>
</feature>
<reference evidence="2 3" key="1">
    <citation type="submission" date="2024-03" db="EMBL/GenBank/DDBJ databases">
        <title>Draft genome sequence of Pseudonocardia sp. DW16-2.</title>
        <authorList>
            <person name="Duangmal K."/>
        </authorList>
    </citation>
    <scope>NUCLEOTIDE SEQUENCE [LARGE SCALE GENOMIC DNA]</scope>
    <source>
        <strain evidence="2 3">DW16-2</strain>
    </source>
</reference>
<feature type="transmembrane region" description="Helical" evidence="1">
    <location>
        <begin position="57"/>
        <end position="75"/>
    </location>
</feature>